<reference evidence="1 2" key="1">
    <citation type="submission" date="2019-05" db="EMBL/GenBank/DDBJ databases">
        <title>Hymenobacter edaphi sp. nov., isolated from abandoned arsenic-contaminated farmland soil.</title>
        <authorList>
            <person name="Nie L."/>
        </authorList>
    </citation>
    <scope>NUCLEOTIDE SEQUENCE [LARGE SCALE GENOMIC DNA]</scope>
    <source>
        <strain evidence="1 2">1-3-3-8</strain>
    </source>
</reference>
<dbReference type="AlphaFoldDB" id="A0A5R8WJP4"/>
<dbReference type="RefSeq" id="WP_138081549.1">
    <property type="nucleotide sequence ID" value="NZ_VAJM01000016.1"/>
</dbReference>
<proteinExistence type="predicted"/>
<evidence type="ECO:0000313" key="2">
    <source>
        <dbReference type="Proteomes" id="UP000305517"/>
    </source>
</evidence>
<protein>
    <submittedName>
        <fullName evidence="1">Uncharacterized protein</fullName>
    </submittedName>
</protein>
<dbReference type="EMBL" id="VAJM01000016">
    <property type="protein sequence ID" value="TLM88714.1"/>
    <property type="molecule type" value="Genomic_DNA"/>
</dbReference>
<organism evidence="1 2">
    <name type="scientific">Hymenobacter jeollabukensis</name>
    <dbReference type="NCBI Taxonomy" id="2025313"/>
    <lineage>
        <taxon>Bacteria</taxon>
        <taxon>Pseudomonadati</taxon>
        <taxon>Bacteroidota</taxon>
        <taxon>Cytophagia</taxon>
        <taxon>Cytophagales</taxon>
        <taxon>Hymenobacteraceae</taxon>
        <taxon>Hymenobacter</taxon>
    </lineage>
</organism>
<name>A0A5R8WJP4_9BACT</name>
<sequence>MQRITELTPTHDNYAQDLADRVYARMAHELGLNPSMVATMLDQARTELAAALALGSPEHIEQGQDLLTRLAGVQELPQQLQLLAQAYELARTCYAQAAIVRPAYVPYQAEQARLLAHAQTAQRVAMLLVA</sequence>
<keyword evidence="2" id="KW-1185">Reference proteome</keyword>
<accession>A0A5R8WJP4</accession>
<dbReference type="Proteomes" id="UP000305517">
    <property type="component" value="Unassembled WGS sequence"/>
</dbReference>
<gene>
    <name evidence="1" type="ORF">FDY95_23040</name>
</gene>
<evidence type="ECO:0000313" key="1">
    <source>
        <dbReference type="EMBL" id="TLM88714.1"/>
    </source>
</evidence>
<comment type="caution">
    <text evidence="1">The sequence shown here is derived from an EMBL/GenBank/DDBJ whole genome shotgun (WGS) entry which is preliminary data.</text>
</comment>